<dbReference type="Gene3D" id="2.20.20.110">
    <property type="entry name" value="Rad4, beta-hairpin domain BHD1"/>
    <property type="match status" value="1"/>
</dbReference>
<dbReference type="Proteomes" id="UP000283509">
    <property type="component" value="Unassembled WGS sequence"/>
</dbReference>
<dbReference type="GO" id="GO:0003684">
    <property type="term" value="F:damaged DNA binding"/>
    <property type="evidence" value="ECO:0007669"/>
    <property type="project" value="InterPro"/>
</dbReference>
<dbReference type="GO" id="GO:0003697">
    <property type="term" value="F:single-stranded DNA binding"/>
    <property type="evidence" value="ECO:0007669"/>
    <property type="project" value="TreeGrafter"/>
</dbReference>
<evidence type="ECO:0000256" key="8">
    <source>
        <dbReference type="SAM" id="MobiDB-lite"/>
    </source>
</evidence>
<evidence type="ECO:0000256" key="3">
    <source>
        <dbReference type="ARBA" id="ARBA00022553"/>
    </source>
</evidence>
<dbReference type="InterPro" id="IPR018326">
    <property type="entry name" value="Rad4_beta-hairpin_dom1"/>
</dbReference>
<reference evidence="12 13" key="1">
    <citation type="submission" date="2018-04" db="EMBL/GenBank/DDBJ databases">
        <authorList>
            <person name="Zhang X."/>
            <person name="Yuan J."/>
            <person name="Li F."/>
            <person name="Xiang J."/>
        </authorList>
    </citation>
    <scope>NUCLEOTIDE SEQUENCE [LARGE SCALE GENOMIC DNA]</scope>
    <source>
        <tissue evidence="12">Muscle</tissue>
    </source>
</reference>
<dbReference type="GO" id="GO:0006289">
    <property type="term" value="P:nucleotide-excision repair"/>
    <property type="evidence" value="ECO:0007669"/>
    <property type="project" value="InterPro"/>
</dbReference>
<evidence type="ECO:0000256" key="5">
    <source>
        <dbReference type="ARBA" id="ARBA00023125"/>
    </source>
</evidence>
<sequence length="295" mass="34264">MDQNLQQQPLPRSIAEYKNHPLYALQRHLLKFEAIYPPDESPVGFIKSEPVFPRESVYTLYSRDTWIKEAKTVRVDEEPYKIVKARPKWDKNTCQVVKDRPLELFGEWQVEDYEPPLAKDGKVPRSEYGSVELFKPSMLPRGCVHIPISGLNRIARKLNIDCAPAMIGFDYHSGWSHPVYDGFVVCEEFKDTLIDAWNEDQAEQARKAEEKRIKRIYDNWKKLIQDGMSSASTSRSTSPEPDIKDIKDKGSRRTSRRSHLQKKVTYKENEEESDEDISLDESDSGDHLYEPLKSK</sequence>
<evidence type="ECO:0008006" key="14">
    <source>
        <dbReference type="Google" id="ProtNLM"/>
    </source>
</evidence>
<proteinExistence type="inferred from homology"/>
<keyword evidence="4" id="KW-0227">DNA damage</keyword>
<evidence type="ECO:0000259" key="10">
    <source>
        <dbReference type="SMART" id="SM01031"/>
    </source>
</evidence>
<keyword evidence="5" id="KW-0238">DNA-binding</keyword>
<dbReference type="OrthoDB" id="300780at2759"/>
<dbReference type="SMART" id="SM01031">
    <property type="entry name" value="BHD_2"/>
    <property type="match status" value="1"/>
</dbReference>
<feature type="compositionally biased region" description="Basic and acidic residues" evidence="8">
    <location>
        <begin position="284"/>
        <end position="295"/>
    </location>
</feature>
<feature type="domain" description="Rad4 beta-hairpin" evidence="11">
    <location>
        <begin position="123"/>
        <end position="197"/>
    </location>
</feature>
<dbReference type="InterPro" id="IPR004583">
    <property type="entry name" value="DNA_repair_Rad4"/>
</dbReference>
<feature type="compositionally biased region" description="Low complexity" evidence="8">
    <location>
        <begin position="229"/>
        <end position="238"/>
    </location>
</feature>
<feature type="compositionally biased region" description="Basic residues" evidence="8">
    <location>
        <begin position="252"/>
        <end position="264"/>
    </location>
</feature>
<dbReference type="GO" id="GO:0000111">
    <property type="term" value="C:nucleotide-excision repair factor 2 complex"/>
    <property type="evidence" value="ECO:0007669"/>
    <property type="project" value="TreeGrafter"/>
</dbReference>
<dbReference type="Pfam" id="PF10405">
    <property type="entry name" value="BHD_3"/>
    <property type="match status" value="1"/>
</dbReference>
<dbReference type="GO" id="GO:0071942">
    <property type="term" value="C:XPC complex"/>
    <property type="evidence" value="ECO:0007669"/>
    <property type="project" value="TreeGrafter"/>
</dbReference>
<evidence type="ECO:0000256" key="6">
    <source>
        <dbReference type="ARBA" id="ARBA00023204"/>
    </source>
</evidence>
<dbReference type="InterPro" id="IPR018327">
    <property type="entry name" value="BHD_2"/>
</dbReference>
<dbReference type="Pfam" id="PF10403">
    <property type="entry name" value="BHD_1"/>
    <property type="match status" value="1"/>
</dbReference>
<keyword evidence="3" id="KW-0597">Phosphoprotein</keyword>
<dbReference type="SMART" id="SM01032">
    <property type="entry name" value="BHD_3"/>
    <property type="match status" value="1"/>
</dbReference>
<feature type="domain" description="Rad4 beta-hairpin" evidence="9">
    <location>
        <begin position="6"/>
        <end position="58"/>
    </location>
</feature>
<keyword evidence="13" id="KW-1185">Reference proteome</keyword>
<comment type="similarity">
    <text evidence="2">Belongs to the XPC family.</text>
</comment>
<evidence type="ECO:0000313" key="13">
    <source>
        <dbReference type="Proteomes" id="UP000283509"/>
    </source>
</evidence>
<dbReference type="FunFam" id="3.30.70.2460:FF:000001">
    <property type="entry name" value="DNA repair protein Rad4 family"/>
    <property type="match status" value="1"/>
</dbReference>
<evidence type="ECO:0000259" key="11">
    <source>
        <dbReference type="SMART" id="SM01032"/>
    </source>
</evidence>
<protein>
    <recommendedName>
        <fullName evidence="14">DNA repair protein complementing XP-C cells-like</fullName>
    </recommendedName>
</protein>
<dbReference type="GO" id="GO:0006298">
    <property type="term" value="P:mismatch repair"/>
    <property type="evidence" value="ECO:0007669"/>
    <property type="project" value="TreeGrafter"/>
</dbReference>
<dbReference type="STRING" id="6689.A0A423TY03"/>
<accession>A0A423TY03</accession>
<organism evidence="12 13">
    <name type="scientific">Penaeus vannamei</name>
    <name type="common">Whiteleg shrimp</name>
    <name type="synonym">Litopenaeus vannamei</name>
    <dbReference type="NCBI Taxonomy" id="6689"/>
    <lineage>
        <taxon>Eukaryota</taxon>
        <taxon>Metazoa</taxon>
        <taxon>Ecdysozoa</taxon>
        <taxon>Arthropoda</taxon>
        <taxon>Crustacea</taxon>
        <taxon>Multicrustacea</taxon>
        <taxon>Malacostraca</taxon>
        <taxon>Eumalacostraca</taxon>
        <taxon>Eucarida</taxon>
        <taxon>Decapoda</taxon>
        <taxon>Dendrobranchiata</taxon>
        <taxon>Penaeoidea</taxon>
        <taxon>Penaeidae</taxon>
        <taxon>Penaeus</taxon>
    </lineage>
</organism>
<comment type="subcellular location">
    <subcellularLocation>
        <location evidence="1">Nucleus</location>
    </subcellularLocation>
</comment>
<feature type="compositionally biased region" description="Basic and acidic residues" evidence="8">
    <location>
        <begin position="241"/>
        <end position="251"/>
    </location>
</feature>
<name>A0A423TY03_PENVA</name>
<keyword evidence="6" id="KW-0234">DNA repair</keyword>
<dbReference type="Gene3D" id="3.30.70.2460">
    <property type="entry name" value="Rad4, beta-hairpin domain BHD3"/>
    <property type="match status" value="1"/>
</dbReference>
<dbReference type="FunFam" id="2.20.20.110:FF:000001">
    <property type="entry name" value="DNA repair protein complementing XP-C cells"/>
    <property type="match status" value="1"/>
</dbReference>
<feature type="region of interest" description="Disordered" evidence="8">
    <location>
        <begin position="228"/>
        <end position="295"/>
    </location>
</feature>
<dbReference type="EMBL" id="QCYY01000990">
    <property type="protein sequence ID" value="ROT81344.1"/>
    <property type="molecule type" value="Genomic_DNA"/>
</dbReference>
<feature type="compositionally biased region" description="Acidic residues" evidence="8">
    <location>
        <begin position="269"/>
        <end position="283"/>
    </location>
</feature>
<dbReference type="PANTHER" id="PTHR12135">
    <property type="entry name" value="DNA REPAIR PROTEIN XP-C / RAD4"/>
    <property type="match status" value="1"/>
</dbReference>
<dbReference type="PANTHER" id="PTHR12135:SF0">
    <property type="entry name" value="DNA REPAIR PROTEIN COMPLEMENTING XP-C CELLS"/>
    <property type="match status" value="1"/>
</dbReference>
<evidence type="ECO:0000313" key="12">
    <source>
        <dbReference type="EMBL" id="ROT81344.1"/>
    </source>
</evidence>
<dbReference type="SMART" id="SM01030">
    <property type="entry name" value="BHD_1"/>
    <property type="match status" value="1"/>
</dbReference>
<reference evidence="12 13" key="2">
    <citation type="submission" date="2019-01" db="EMBL/GenBank/DDBJ databases">
        <title>The decoding of complex shrimp genome reveals the adaptation for benthos swimmer, frequently molting mechanism and breeding impact on genome.</title>
        <authorList>
            <person name="Sun Y."/>
            <person name="Gao Y."/>
            <person name="Yu Y."/>
        </authorList>
    </citation>
    <scope>NUCLEOTIDE SEQUENCE [LARGE SCALE GENOMIC DNA]</scope>
    <source>
        <tissue evidence="12">Muscle</tissue>
    </source>
</reference>
<gene>
    <name evidence="12" type="ORF">C7M84_025526</name>
</gene>
<dbReference type="AlphaFoldDB" id="A0A423TY03"/>
<evidence type="ECO:0000256" key="4">
    <source>
        <dbReference type="ARBA" id="ARBA00022763"/>
    </source>
</evidence>
<comment type="caution">
    <text evidence="12">The sequence shown here is derived from an EMBL/GenBank/DDBJ whole genome shotgun (WGS) entry which is preliminary data.</text>
</comment>
<evidence type="ECO:0000256" key="7">
    <source>
        <dbReference type="ARBA" id="ARBA00023242"/>
    </source>
</evidence>
<evidence type="ECO:0000256" key="1">
    <source>
        <dbReference type="ARBA" id="ARBA00004123"/>
    </source>
</evidence>
<dbReference type="GO" id="GO:0005737">
    <property type="term" value="C:cytoplasm"/>
    <property type="evidence" value="ECO:0007669"/>
    <property type="project" value="TreeGrafter"/>
</dbReference>
<keyword evidence="7" id="KW-0539">Nucleus</keyword>
<evidence type="ECO:0000259" key="9">
    <source>
        <dbReference type="SMART" id="SM01030"/>
    </source>
</evidence>
<evidence type="ECO:0000256" key="2">
    <source>
        <dbReference type="ARBA" id="ARBA00009525"/>
    </source>
</evidence>
<dbReference type="InterPro" id="IPR018328">
    <property type="entry name" value="Rad4_beta-hairpin_dom3"/>
</dbReference>
<feature type="domain" description="Rad4 beta-hairpin" evidence="10">
    <location>
        <begin position="60"/>
        <end position="116"/>
    </location>
</feature>
<dbReference type="InterPro" id="IPR042488">
    <property type="entry name" value="Rad4_BHD3_sf"/>
</dbReference>